<protein>
    <submittedName>
        <fullName evidence="5">Uncharacterized protein</fullName>
    </submittedName>
</protein>
<feature type="domain" description="Peptidase S33 tripeptidyl aminopeptidase-like C-terminal" evidence="4">
    <location>
        <begin position="295"/>
        <end position="394"/>
    </location>
</feature>
<dbReference type="InterPro" id="IPR013595">
    <property type="entry name" value="Pept_S33_TAP-like_C"/>
</dbReference>
<evidence type="ECO:0000256" key="2">
    <source>
        <dbReference type="ARBA" id="ARBA00022801"/>
    </source>
</evidence>
<keyword evidence="6" id="KW-1185">Reference proteome</keyword>
<dbReference type="SUPFAM" id="SSF53474">
    <property type="entry name" value="alpha/beta-Hydrolases"/>
    <property type="match status" value="1"/>
</dbReference>
<proteinExistence type="inferred from homology"/>
<dbReference type="PANTHER" id="PTHR43248">
    <property type="entry name" value="2-SUCCINYL-6-HYDROXY-2,4-CYCLOHEXADIENE-1-CARBOXYLATE SYNTHASE"/>
    <property type="match status" value="1"/>
</dbReference>
<dbReference type="AlphaFoldDB" id="A0A4Y7PNT6"/>
<evidence type="ECO:0000259" key="4">
    <source>
        <dbReference type="Pfam" id="PF08386"/>
    </source>
</evidence>
<dbReference type="InterPro" id="IPR029058">
    <property type="entry name" value="AB_hydrolase_fold"/>
</dbReference>
<dbReference type="VEuPathDB" id="FungiDB:BD410DRAFT_731629"/>
<evidence type="ECO:0000256" key="1">
    <source>
        <dbReference type="ARBA" id="ARBA00010088"/>
    </source>
</evidence>
<evidence type="ECO:0000313" key="6">
    <source>
        <dbReference type="Proteomes" id="UP000294933"/>
    </source>
</evidence>
<accession>A0A4Y7PNT6</accession>
<organism evidence="5 6">
    <name type="scientific">Rickenella mellea</name>
    <dbReference type="NCBI Taxonomy" id="50990"/>
    <lineage>
        <taxon>Eukaryota</taxon>
        <taxon>Fungi</taxon>
        <taxon>Dikarya</taxon>
        <taxon>Basidiomycota</taxon>
        <taxon>Agaricomycotina</taxon>
        <taxon>Agaricomycetes</taxon>
        <taxon>Hymenochaetales</taxon>
        <taxon>Rickenellaceae</taxon>
        <taxon>Rickenella</taxon>
    </lineage>
</organism>
<comment type="similarity">
    <text evidence="1">Belongs to the peptidase S33 family.</text>
</comment>
<evidence type="ECO:0000259" key="3">
    <source>
        <dbReference type="Pfam" id="PF00561"/>
    </source>
</evidence>
<dbReference type="InterPro" id="IPR051601">
    <property type="entry name" value="Serine_prot/Carboxylest_S33"/>
</dbReference>
<dbReference type="STRING" id="50990.A0A4Y7PNT6"/>
<dbReference type="GO" id="GO:0016787">
    <property type="term" value="F:hydrolase activity"/>
    <property type="evidence" value="ECO:0007669"/>
    <property type="project" value="UniProtKB-KW"/>
</dbReference>
<reference evidence="5 6" key="1">
    <citation type="submission" date="2018-06" db="EMBL/GenBank/DDBJ databases">
        <title>A transcriptomic atlas of mushroom development highlights an independent origin of complex multicellularity.</title>
        <authorList>
            <consortium name="DOE Joint Genome Institute"/>
            <person name="Krizsan K."/>
            <person name="Almasi E."/>
            <person name="Merenyi Z."/>
            <person name="Sahu N."/>
            <person name="Viragh M."/>
            <person name="Koszo T."/>
            <person name="Mondo S."/>
            <person name="Kiss B."/>
            <person name="Balint B."/>
            <person name="Kues U."/>
            <person name="Barry K."/>
            <person name="Hegedus J.C."/>
            <person name="Henrissat B."/>
            <person name="Johnson J."/>
            <person name="Lipzen A."/>
            <person name="Ohm R."/>
            <person name="Nagy I."/>
            <person name="Pangilinan J."/>
            <person name="Yan J."/>
            <person name="Xiong Y."/>
            <person name="Grigoriev I.V."/>
            <person name="Hibbett D.S."/>
            <person name="Nagy L.G."/>
        </authorList>
    </citation>
    <scope>NUCLEOTIDE SEQUENCE [LARGE SCALE GENOMIC DNA]</scope>
    <source>
        <strain evidence="5 6">SZMC22713</strain>
    </source>
</reference>
<feature type="non-terminal residue" evidence="5">
    <location>
        <position position="1"/>
    </location>
</feature>
<feature type="domain" description="AB hydrolase-1" evidence="3">
    <location>
        <begin position="59"/>
        <end position="134"/>
    </location>
</feature>
<dbReference type="Pfam" id="PF08386">
    <property type="entry name" value="Abhydrolase_4"/>
    <property type="match status" value="1"/>
</dbReference>
<dbReference type="InterPro" id="IPR000073">
    <property type="entry name" value="AB_hydrolase_1"/>
</dbReference>
<dbReference type="PANTHER" id="PTHR43248:SF25">
    <property type="entry name" value="AB HYDROLASE-1 DOMAIN-CONTAINING PROTEIN-RELATED"/>
    <property type="match status" value="1"/>
</dbReference>
<dbReference type="Pfam" id="PF00561">
    <property type="entry name" value="Abhydrolase_1"/>
    <property type="match status" value="1"/>
</dbReference>
<sequence>GVNFTTPSLDIFETKAEQSAWNNNRVPHVNATVDALGIAYGQASVLGQLAKARTRHSAAHVGTPVVARDMLSIIKAHGKQKLTYWGFSYGSVLGATYAAMFPNNVERLIIDGVVDADNYYATLWSNNLRDTDGALFNLYDKCVEAGPDACPLHEQTAYRVKRRVDKILDGLKTTPISFYNATLGTYDIVDFSIAKSAIFATLYNTHRDGKKLVLALAELEKGNAQPLWEASGQGSPKDIFECECPAGSAYLPSNAGRGPQTAIACGDGKVVRDDIFDLEEFYGELAQRSSFADVWQMRTRCAGWKIKAKERFTRHFSSVEKIKTSHPILLIGNTLDPVTPLWNAHKMSAAFEDSVVLTQKSPGHCSLAATSLCTAKHIREYFRNGTMPPTGTICNVESSIFGGPPQLNTWNAEDQELIRALDGLHQNFVIPSF</sequence>
<keyword evidence="2" id="KW-0378">Hydrolase</keyword>
<evidence type="ECO:0000313" key="5">
    <source>
        <dbReference type="EMBL" id="TDL16249.1"/>
    </source>
</evidence>
<dbReference type="OrthoDB" id="425534at2759"/>
<dbReference type="EMBL" id="ML170248">
    <property type="protein sequence ID" value="TDL16249.1"/>
    <property type="molecule type" value="Genomic_DNA"/>
</dbReference>
<dbReference type="Proteomes" id="UP000294933">
    <property type="component" value="Unassembled WGS sequence"/>
</dbReference>
<name>A0A4Y7PNT6_9AGAM</name>
<dbReference type="Gene3D" id="3.40.50.1820">
    <property type="entry name" value="alpha/beta hydrolase"/>
    <property type="match status" value="1"/>
</dbReference>
<gene>
    <name evidence="5" type="ORF">BD410DRAFT_731629</name>
</gene>